<dbReference type="EMBL" id="JAPNTZ010000001">
    <property type="protein sequence ID" value="MCY1137018.1"/>
    <property type="molecule type" value="Genomic_DNA"/>
</dbReference>
<proteinExistence type="predicted"/>
<evidence type="ECO:0000313" key="3">
    <source>
        <dbReference type="EMBL" id="MCY1137018.1"/>
    </source>
</evidence>
<dbReference type="Gene3D" id="1.10.606.20">
    <property type="match status" value="1"/>
</dbReference>
<feature type="chain" id="PRO_5046389483" evidence="2">
    <location>
        <begin position="28"/>
        <end position="445"/>
    </location>
</feature>
<evidence type="ECO:0000256" key="1">
    <source>
        <dbReference type="SAM" id="MobiDB-lite"/>
    </source>
</evidence>
<dbReference type="CDD" id="cd03398">
    <property type="entry name" value="PAP2_haloperoxidase"/>
    <property type="match status" value="1"/>
</dbReference>
<evidence type="ECO:0000256" key="2">
    <source>
        <dbReference type="SAM" id="SignalP"/>
    </source>
</evidence>
<sequence length="445" mass="47564">MKRRSVLRNSLALGLAAATGGSAAVLANPGPAAAIPAGTDHVILWNEALRYAFSRTDLAPGPLTRRAAILNAAIYDTVVSLAGNSTPYLGRVPKEPHFNYDVVSNIDAAARTVLPQIFPTVDFTAFYAEAAKYKPVGNPGPEGFSTSVGVTAAQRILAARANDGSDNNTPYVEGTEPGQWRQTGSGAPATPNWGGVTPWTLTSNTQFRPPLPGGFSSLPALLASPEYAAQVNEVKSLGAVNSTTRTAEQTKIAFFWANDVAGTYKPPGQLLRHTSILAFDHNLESFQAARLYTLVSLAMADATIVSWDAKYRTPIDLWRPESAIRLAGTDGNPATVADPAWQPLSVNRSGVRFSPPFPAYTSGHATLAGSWGGVMRRYFGTDNVTFRVDSVDPNEQEYRTYTSFSSAAQENARSRVYLGVHYQWDADFGLSSGDAVAGQVFARLS</sequence>
<evidence type="ECO:0000313" key="4">
    <source>
        <dbReference type="Proteomes" id="UP001151002"/>
    </source>
</evidence>
<dbReference type="InterPro" id="IPR006311">
    <property type="entry name" value="TAT_signal"/>
</dbReference>
<keyword evidence="4" id="KW-1185">Reference proteome</keyword>
<gene>
    <name evidence="3" type="ORF">OWR29_03345</name>
</gene>
<dbReference type="Proteomes" id="UP001151002">
    <property type="component" value="Unassembled WGS sequence"/>
</dbReference>
<feature type="signal peptide" evidence="2">
    <location>
        <begin position="1"/>
        <end position="27"/>
    </location>
</feature>
<protein>
    <submittedName>
        <fullName evidence="3">Vanadium-dependent haloperoxidase</fullName>
    </submittedName>
</protein>
<dbReference type="SUPFAM" id="SSF48317">
    <property type="entry name" value="Acid phosphatase/Vanadium-dependent haloperoxidase"/>
    <property type="match status" value="1"/>
</dbReference>
<dbReference type="InterPro" id="IPR052559">
    <property type="entry name" value="V-haloperoxidase"/>
</dbReference>
<dbReference type="RefSeq" id="WP_267560824.1">
    <property type="nucleotide sequence ID" value="NZ_JAPNTZ010000001.1"/>
</dbReference>
<keyword evidence="2" id="KW-0732">Signal</keyword>
<dbReference type="PROSITE" id="PS51318">
    <property type="entry name" value="TAT"/>
    <property type="match status" value="1"/>
</dbReference>
<organism evidence="3 4">
    <name type="scientific">Paractinoplanes pyxinae</name>
    <dbReference type="NCBI Taxonomy" id="2997416"/>
    <lineage>
        <taxon>Bacteria</taxon>
        <taxon>Bacillati</taxon>
        <taxon>Actinomycetota</taxon>
        <taxon>Actinomycetes</taxon>
        <taxon>Micromonosporales</taxon>
        <taxon>Micromonosporaceae</taxon>
        <taxon>Paractinoplanes</taxon>
    </lineage>
</organism>
<accession>A0ABT4ARZ6</accession>
<dbReference type="InterPro" id="IPR036938">
    <property type="entry name" value="PAP2/HPO_sf"/>
</dbReference>
<name>A0ABT4ARZ6_9ACTN</name>
<comment type="caution">
    <text evidence="3">The sequence shown here is derived from an EMBL/GenBank/DDBJ whole genome shotgun (WGS) entry which is preliminary data.</text>
</comment>
<feature type="region of interest" description="Disordered" evidence="1">
    <location>
        <begin position="160"/>
        <end position="191"/>
    </location>
</feature>
<dbReference type="PANTHER" id="PTHR34599:SF1">
    <property type="entry name" value="PHOSPHATIDIC ACID PHOSPHATASE TYPE 2_HALOPEROXIDASE DOMAIN-CONTAINING PROTEIN"/>
    <property type="match status" value="1"/>
</dbReference>
<dbReference type="PANTHER" id="PTHR34599">
    <property type="entry name" value="PEROXIDASE-RELATED"/>
    <property type="match status" value="1"/>
</dbReference>
<reference evidence="3" key="1">
    <citation type="submission" date="2022-11" db="EMBL/GenBank/DDBJ databases">
        <authorList>
            <person name="Somphong A."/>
            <person name="Phongsopitanun W."/>
        </authorList>
    </citation>
    <scope>NUCLEOTIDE SEQUENCE</scope>
    <source>
        <strain evidence="3">Pm04-4</strain>
    </source>
</reference>